<evidence type="ECO:0000256" key="1">
    <source>
        <dbReference type="ARBA" id="ARBA00001933"/>
    </source>
</evidence>
<dbReference type="GO" id="GO:0004758">
    <property type="term" value="F:serine C-palmitoyltransferase activity"/>
    <property type="evidence" value="ECO:0000318"/>
    <property type="project" value="GO_Central"/>
</dbReference>
<gene>
    <name evidence="12" type="ORF">KFL_001140240</name>
</gene>
<keyword evidence="8" id="KW-0746">Sphingolipid metabolism</keyword>
<dbReference type="PANTHER" id="PTHR13693:SF2">
    <property type="entry name" value="SERINE PALMITOYLTRANSFERASE 1"/>
    <property type="match status" value="1"/>
</dbReference>
<dbReference type="STRING" id="105231.A0A1Y1I187"/>
<accession>A0A1Y1I187</accession>
<evidence type="ECO:0000313" key="13">
    <source>
        <dbReference type="Proteomes" id="UP000054558"/>
    </source>
</evidence>
<dbReference type="OrthoDB" id="3168162at2759"/>
<evidence type="ECO:0000259" key="11">
    <source>
        <dbReference type="Pfam" id="PF00155"/>
    </source>
</evidence>
<dbReference type="GO" id="GO:0005783">
    <property type="term" value="C:endoplasmic reticulum"/>
    <property type="evidence" value="ECO:0000318"/>
    <property type="project" value="GO_Central"/>
</dbReference>
<dbReference type="Gene3D" id="3.90.1150.10">
    <property type="entry name" value="Aspartate Aminotransferase, domain 1"/>
    <property type="match status" value="1"/>
</dbReference>
<dbReference type="GO" id="GO:0016020">
    <property type="term" value="C:membrane"/>
    <property type="evidence" value="ECO:0007669"/>
    <property type="project" value="GOC"/>
</dbReference>
<evidence type="ECO:0000256" key="10">
    <source>
        <dbReference type="ARBA" id="ARBA00023315"/>
    </source>
</evidence>
<dbReference type="GO" id="GO:0046512">
    <property type="term" value="P:sphingosine biosynthetic process"/>
    <property type="evidence" value="ECO:0000318"/>
    <property type="project" value="GO_Central"/>
</dbReference>
<keyword evidence="13" id="KW-1185">Reference proteome</keyword>
<evidence type="ECO:0000313" key="12">
    <source>
        <dbReference type="EMBL" id="GAQ82536.1"/>
    </source>
</evidence>
<keyword evidence="10" id="KW-0012">Acyltransferase</keyword>
<dbReference type="InterPro" id="IPR050087">
    <property type="entry name" value="AON_synthase_class-II"/>
</dbReference>
<sequence length="468" mass="51286">MSALIVPEFLLNFDVSSVSKHVWVELVLLLVVLYFLSQRSYKPDQRPLSHQEIDQLCEEWVPDPLTPPLTKFQKEYKAPVLSGAAGVKTTVNGKEVLNLASTNFLGFVGNPQIADAGAAAIRKYGVGSCGPRGFYGTIDIHMDLEEKLARFLGTADSILYSYGLATASSTIPAFCKRGDLIIADEGCHWGIQNGLTLSRSTVKYFKHNDMDDLERLLKGVIEEDRRHKKVLNRRFIVAEGLYQSTGRVAPLRKIVELRDKYFFRLLLDDSMALGVLGATGRGSPEHWGVPVSKVDMICCALGNAFASVGGFCAGSLQAVDHQRLSGLGYCFSASLPPFLAATTISSIDYLESHRDLLSKLQRNIGILRNGLASIPGLFLEGDPISPVMHLQLATPAASDDEEREKLQAIVARALDKASLLLTTTKHSAIERRRFRPSIRIAVSAGHEEKELVNAVAQLKKVTAAVLKK</sequence>
<organism evidence="12 13">
    <name type="scientific">Klebsormidium nitens</name>
    <name type="common">Green alga</name>
    <name type="synonym">Ulothrix nitens</name>
    <dbReference type="NCBI Taxonomy" id="105231"/>
    <lineage>
        <taxon>Eukaryota</taxon>
        <taxon>Viridiplantae</taxon>
        <taxon>Streptophyta</taxon>
        <taxon>Klebsormidiophyceae</taxon>
        <taxon>Klebsormidiales</taxon>
        <taxon>Klebsormidiaceae</taxon>
        <taxon>Klebsormidium</taxon>
    </lineage>
</organism>
<comment type="pathway">
    <text evidence="2">Lipid metabolism; sphingolipid metabolism.</text>
</comment>
<evidence type="ECO:0000256" key="7">
    <source>
        <dbReference type="ARBA" id="ARBA00022898"/>
    </source>
</evidence>
<dbReference type="EC" id="2.3.1.50" evidence="5"/>
<keyword evidence="6" id="KW-0808">Transferase</keyword>
<dbReference type="OMA" id="LTKYGCG"/>
<evidence type="ECO:0000256" key="6">
    <source>
        <dbReference type="ARBA" id="ARBA00022679"/>
    </source>
</evidence>
<dbReference type="InterPro" id="IPR015421">
    <property type="entry name" value="PyrdxlP-dep_Trfase_major"/>
</dbReference>
<reference evidence="12 13" key="1">
    <citation type="journal article" date="2014" name="Nat. Commun.">
        <title>Klebsormidium flaccidum genome reveals primary factors for plant terrestrial adaptation.</title>
        <authorList>
            <person name="Hori K."/>
            <person name="Maruyama F."/>
            <person name="Fujisawa T."/>
            <person name="Togashi T."/>
            <person name="Yamamoto N."/>
            <person name="Seo M."/>
            <person name="Sato S."/>
            <person name="Yamada T."/>
            <person name="Mori H."/>
            <person name="Tajima N."/>
            <person name="Moriyama T."/>
            <person name="Ikeuchi M."/>
            <person name="Watanabe M."/>
            <person name="Wada H."/>
            <person name="Kobayashi K."/>
            <person name="Saito M."/>
            <person name="Masuda T."/>
            <person name="Sasaki-Sekimoto Y."/>
            <person name="Mashiguchi K."/>
            <person name="Awai K."/>
            <person name="Shimojima M."/>
            <person name="Masuda S."/>
            <person name="Iwai M."/>
            <person name="Nobusawa T."/>
            <person name="Narise T."/>
            <person name="Kondo S."/>
            <person name="Saito H."/>
            <person name="Sato R."/>
            <person name="Murakawa M."/>
            <person name="Ihara Y."/>
            <person name="Oshima-Yamada Y."/>
            <person name="Ohtaka K."/>
            <person name="Satoh M."/>
            <person name="Sonobe K."/>
            <person name="Ishii M."/>
            <person name="Ohtani R."/>
            <person name="Kanamori-Sato M."/>
            <person name="Honoki R."/>
            <person name="Miyazaki D."/>
            <person name="Mochizuki H."/>
            <person name="Umetsu J."/>
            <person name="Higashi K."/>
            <person name="Shibata D."/>
            <person name="Kamiya Y."/>
            <person name="Sato N."/>
            <person name="Nakamura Y."/>
            <person name="Tabata S."/>
            <person name="Ida S."/>
            <person name="Kurokawa K."/>
            <person name="Ohta H."/>
        </authorList>
    </citation>
    <scope>NUCLEOTIDE SEQUENCE [LARGE SCALE GENOMIC DNA]</scope>
    <source>
        <strain evidence="12 13">NIES-2285</strain>
    </source>
</reference>
<dbReference type="GO" id="GO:0030170">
    <property type="term" value="F:pyridoxal phosphate binding"/>
    <property type="evidence" value="ECO:0007669"/>
    <property type="project" value="InterPro"/>
</dbReference>
<dbReference type="InterPro" id="IPR004839">
    <property type="entry name" value="Aminotransferase_I/II_large"/>
</dbReference>
<keyword evidence="7" id="KW-0663">Pyridoxal phosphate</keyword>
<evidence type="ECO:0000256" key="8">
    <source>
        <dbReference type="ARBA" id="ARBA00022919"/>
    </source>
</evidence>
<evidence type="ECO:0000256" key="9">
    <source>
        <dbReference type="ARBA" id="ARBA00023098"/>
    </source>
</evidence>
<dbReference type="Proteomes" id="UP000054558">
    <property type="component" value="Unassembled WGS sequence"/>
</dbReference>
<evidence type="ECO:0000256" key="2">
    <source>
        <dbReference type="ARBA" id="ARBA00004760"/>
    </source>
</evidence>
<dbReference type="EMBL" id="DF237063">
    <property type="protein sequence ID" value="GAQ82536.1"/>
    <property type="molecule type" value="Genomic_DNA"/>
</dbReference>
<comment type="cofactor">
    <cofactor evidence="1">
        <name>pyridoxal 5'-phosphate</name>
        <dbReference type="ChEBI" id="CHEBI:597326"/>
    </cofactor>
</comment>
<protein>
    <recommendedName>
        <fullName evidence="5">serine C-palmitoyltransferase</fullName>
        <ecNumber evidence="5">2.3.1.50</ecNumber>
    </recommendedName>
</protein>
<feature type="domain" description="Aminotransferase class I/classII large" evidence="11">
    <location>
        <begin position="95"/>
        <end position="457"/>
    </location>
</feature>
<proteinExistence type="inferred from homology"/>
<dbReference type="Gene3D" id="3.40.640.10">
    <property type="entry name" value="Type I PLP-dependent aspartate aminotransferase-like (Major domain)"/>
    <property type="match status" value="1"/>
</dbReference>
<dbReference type="GO" id="GO:0046513">
    <property type="term" value="P:ceramide biosynthetic process"/>
    <property type="evidence" value="ECO:0000318"/>
    <property type="project" value="GO_Central"/>
</dbReference>
<dbReference type="Pfam" id="PF00155">
    <property type="entry name" value="Aminotran_1_2"/>
    <property type="match status" value="1"/>
</dbReference>
<comment type="similarity">
    <text evidence="4">Belongs to the class-II pyridoxal-phosphate-dependent aminotransferase family.</text>
</comment>
<dbReference type="InterPro" id="IPR015424">
    <property type="entry name" value="PyrdxlP-dep_Trfase"/>
</dbReference>
<dbReference type="SUPFAM" id="SSF53383">
    <property type="entry name" value="PLP-dependent transferases"/>
    <property type="match status" value="1"/>
</dbReference>
<keyword evidence="9" id="KW-0443">Lipid metabolism</keyword>
<dbReference type="InterPro" id="IPR015422">
    <property type="entry name" value="PyrdxlP-dep_Trfase_small"/>
</dbReference>
<name>A0A1Y1I187_KLENI</name>
<comment type="pathway">
    <text evidence="3">Sphingolipid metabolism.</text>
</comment>
<evidence type="ECO:0000256" key="3">
    <source>
        <dbReference type="ARBA" id="ARBA00004991"/>
    </source>
</evidence>
<dbReference type="PANTHER" id="PTHR13693">
    <property type="entry name" value="CLASS II AMINOTRANSFERASE/8-AMINO-7-OXONONANOATE SYNTHASE"/>
    <property type="match status" value="1"/>
</dbReference>
<dbReference type="AlphaFoldDB" id="A0A1Y1I187"/>
<evidence type="ECO:0000256" key="4">
    <source>
        <dbReference type="ARBA" id="ARBA00008392"/>
    </source>
</evidence>
<evidence type="ECO:0000256" key="5">
    <source>
        <dbReference type="ARBA" id="ARBA00013220"/>
    </source>
</evidence>